<reference evidence="4 5" key="1">
    <citation type="submission" date="2020-02" db="EMBL/GenBank/DDBJ databases">
        <title>Complete genome sequences of six Lactobacillus iners strains isolated from the human vagina.</title>
        <authorList>
            <person name="France M.T."/>
            <person name="Rutt L."/>
            <person name="Narina S."/>
            <person name="Arbaugh S."/>
            <person name="Humphrys M.S."/>
            <person name="Ma B."/>
            <person name="Hayward M.R."/>
            <person name="Relman D."/>
            <person name="Kwon D.S."/>
            <person name="Ravel J."/>
        </authorList>
    </citation>
    <scope>NUCLEOTIDE SEQUENCE [LARGE SCALE GENOMIC DNA]</scope>
    <source>
        <strain evidence="4 5">C0210C1</strain>
        <plasmid evidence="5">pc0210c1</plasmid>
    </source>
</reference>
<dbReference type="Gene3D" id="2.60.40.10">
    <property type="entry name" value="Immunoglobulins"/>
    <property type="match status" value="1"/>
</dbReference>
<dbReference type="RefSeq" id="WP_164824163.1">
    <property type="nucleotide sequence ID" value="NZ_CP049229.1"/>
</dbReference>
<evidence type="ECO:0000256" key="1">
    <source>
        <dbReference type="SAM" id="MobiDB-lite"/>
    </source>
</evidence>
<keyword evidence="2" id="KW-1133">Transmembrane helix</keyword>
<evidence type="ECO:0000256" key="2">
    <source>
        <dbReference type="SAM" id="Phobius"/>
    </source>
</evidence>
<geneLocation type="plasmid" evidence="5">
    <name>pc0210c1</name>
</geneLocation>
<gene>
    <name evidence="4" type="ORF">G6Z83_07140</name>
</gene>
<organism evidence="4 5">
    <name type="scientific">Lactobacillus iners</name>
    <dbReference type="NCBI Taxonomy" id="147802"/>
    <lineage>
        <taxon>Bacteria</taxon>
        <taxon>Bacillati</taxon>
        <taxon>Bacillota</taxon>
        <taxon>Bacilli</taxon>
        <taxon>Lactobacillales</taxon>
        <taxon>Lactobacillaceae</taxon>
        <taxon>Lactobacillus</taxon>
    </lineage>
</organism>
<proteinExistence type="predicted"/>
<evidence type="ECO:0000313" key="4">
    <source>
        <dbReference type="EMBL" id="QIH24487.1"/>
    </source>
</evidence>
<feature type="region of interest" description="Disordered" evidence="1">
    <location>
        <begin position="99"/>
        <end position="137"/>
    </location>
</feature>
<evidence type="ECO:0000259" key="3">
    <source>
        <dbReference type="Pfam" id="PF17936"/>
    </source>
</evidence>
<evidence type="ECO:0000313" key="5">
    <source>
        <dbReference type="Proteomes" id="UP000501676"/>
    </source>
</evidence>
<keyword evidence="2" id="KW-0812">Transmembrane</keyword>
<feature type="transmembrane region" description="Helical" evidence="2">
    <location>
        <begin position="49"/>
        <end position="70"/>
    </location>
</feature>
<protein>
    <recommendedName>
        <fullName evidence="3">Bacterial Ig domain-containing protein</fullName>
    </recommendedName>
</protein>
<dbReference type="InterPro" id="IPR013783">
    <property type="entry name" value="Ig-like_fold"/>
</dbReference>
<dbReference type="InterPro" id="IPR041498">
    <property type="entry name" value="Big_6"/>
</dbReference>
<feature type="region of interest" description="Disordered" evidence="1">
    <location>
        <begin position="19"/>
        <end position="42"/>
    </location>
</feature>
<dbReference type="AlphaFoldDB" id="A0A6G7BAK4"/>
<keyword evidence="2" id="KW-0472">Membrane</keyword>
<keyword evidence="4" id="KW-0614">Plasmid</keyword>
<accession>A0A6G7BAK4</accession>
<dbReference type="Proteomes" id="UP000501676">
    <property type="component" value="Plasmid pC0210C1"/>
</dbReference>
<dbReference type="EMBL" id="CP049229">
    <property type="protein sequence ID" value="QIH24487.1"/>
    <property type="molecule type" value="Genomic_DNA"/>
</dbReference>
<name>A0A6G7BAK4_9LACO</name>
<sequence>MKYVNKEKMLRSQGYIQKKPIQNNTTKVHHPHPNNNSSKNNFSFKKSKLIKGTSIAAMGLTGLGLVGYVISRSNDDITKMNKSKKVDKSLEFGKITNKLEKKKANSEHKADHTDQKIEKNKRLSNDKHKSKNASEHINNEIDMLTKFSNAKMTPKTYEHKLHDLKAIDAIKNDSIKQNTNELSKLAQKAKESKLLANNLGVDKKEKPIMPVKAITPRPEPVVPKPVVPVKPITPKQEPVVPKPVVPVKPVTPRPEPVVPKPVVPVKPVTPRPEPVVPKPVVPVKPVTPRPEPVVPKPVVPVKPVTPRPEPVVPKPVVPVKPVTPRPEPVVPKPVVPVKPVTPRPEPVVPKPVVPVKPITPKPEPVVPKPVVPVKPITPKPEPVVPKPVVPVKPITPKPEPVVPKPVVPVKPITPKPEPVVPKPVVPVKPITPKPEPVVPKPVVPVKPVTPKPIDNKAVTLTNVRLTPYNDQISGTTNPFANIKIESVKDKTLIGQTTADKSGYFTINLKNKLYRGENIKITATDKKTGGNTALILVVPEPVSQLPAEKIPNGTTKKVTFVKADGTKIGEGELVKEGTSVKVNNLPGHYKLIDKSQLLQWPDQLTLNEDTSKPVSTLPAEKIPNGTTKKVIFVKADGTKIGEGELVKEGTSVKVNNLPGHYKLIDKSQLLQWPDQLTLIEETKH</sequence>
<dbReference type="PRINTS" id="PR01217">
    <property type="entry name" value="PRICHEXTENSN"/>
</dbReference>
<feature type="domain" description="Bacterial Ig" evidence="3">
    <location>
        <begin position="460"/>
        <end position="527"/>
    </location>
</feature>
<dbReference type="Pfam" id="PF17936">
    <property type="entry name" value="Big_6"/>
    <property type="match status" value="1"/>
</dbReference>